<dbReference type="EMBL" id="JAATEJ010000024">
    <property type="protein sequence ID" value="NJP46792.1"/>
    <property type="molecule type" value="Genomic_DNA"/>
</dbReference>
<feature type="transmembrane region" description="Helical" evidence="1">
    <location>
        <begin position="126"/>
        <end position="146"/>
    </location>
</feature>
<name>A0ABX0ZVI8_9ACTN</name>
<organism evidence="2 3">
    <name type="scientific">Actinacidiphila epipremni</name>
    <dbReference type="NCBI Taxonomy" id="2053013"/>
    <lineage>
        <taxon>Bacteria</taxon>
        <taxon>Bacillati</taxon>
        <taxon>Actinomycetota</taxon>
        <taxon>Actinomycetes</taxon>
        <taxon>Kitasatosporales</taxon>
        <taxon>Streptomycetaceae</taxon>
        <taxon>Actinacidiphila</taxon>
    </lineage>
</organism>
<accession>A0ABX0ZVI8</accession>
<protein>
    <recommendedName>
        <fullName evidence="4">VIT family protein</fullName>
    </recommendedName>
</protein>
<feature type="transmembrane region" description="Helical" evidence="1">
    <location>
        <begin position="99"/>
        <end position="120"/>
    </location>
</feature>
<reference evidence="2 3" key="1">
    <citation type="submission" date="2020-03" db="EMBL/GenBank/DDBJ databases">
        <title>WGS of actinomycetes isolated from Thailand.</title>
        <authorList>
            <person name="Thawai C."/>
        </authorList>
    </citation>
    <scope>NUCLEOTIDE SEQUENCE [LARGE SCALE GENOMIC DNA]</scope>
    <source>
        <strain evidence="2 3">PRB2-1</strain>
    </source>
</reference>
<gene>
    <name evidence="2" type="ORF">HCN08_25800</name>
</gene>
<evidence type="ECO:0000256" key="1">
    <source>
        <dbReference type="SAM" id="Phobius"/>
    </source>
</evidence>
<feature type="transmembrane region" description="Helical" evidence="1">
    <location>
        <begin position="43"/>
        <end position="64"/>
    </location>
</feature>
<keyword evidence="1" id="KW-1133">Transmembrane helix</keyword>
<sequence length="177" mass="17953">MRRLLARFLLPLTLGTVDGLLNALTLTAGSLVGGGSRVTYGLAFRVGGAALVTAAFSVFVAEYAEGRANLVRASRELNLTARGHLATTRLGRIAATRSLAATAVACAASFLGAAVPLLVGAALPDVSWIVVVLGVLALAAFGGLLGRLFAGRVAVWTVAMGIGGVAIAWIGVWLDIA</sequence>
<dbReference type="Proteomes" id="UP000734511">
    <property type="component" value="Unassembled WGS sequence"/>
</dbReference>
<keyword evidence="1" id="KW-0812">Transmembrane</keyword>
<evidence type="ECO:0000313" key="2">
    <source>
        <dbReference type="EMBL" id="NJP46792.1"/>
    </source>
</evidence>
<feature type="transmembrane region" description="Helical" evidence="1">
    <location>
        <begin position="153"/>
        <end position="174"/>
    </location>
</feature>
<keyword evidence="3" id="KW-1185">Reference proteome</keyword>
<evidence type="ECO:0008006" key="4">
    <source>
        <dbReference type="Google" id="ProtNLM"/>
    </source>
</evidence>
<keyword evidence="1" id="KW-0472">Membrane</keyword>
<proteinExistence type="predicted"/>
<comment type="caution">
    <text evidence="2">The sequence shown here is derived from an EMBL/GenBank/DDBJ whole genome shotgun (WGS) entry which is preliminary data.</text>
</comment>
<evidence type="ECO:0000313" key="3">
    <source>
        <dbReference type="Proteomes" id="UP000734511"/>
    </source>
</evidence>